<dbReference type="Gene3D" id="3.10.129.10">
    <property type="entry name" value="Hotdog Thioesterase"/>
    <property type="match status" value="1"/>
</dbReference>
<evidence type="ECO:0000256" key="4">
    <source>
        <dbReference type="ARBA" id="ARBA00022516"/>
    </source>
</evidence>
<dbReference type="NCBIfam" id="NF000582">
    <property type="entry name" value="PRK00006.1"/>
    <property type="match status" value="1"/>
</dbReference>
<dbReference type="GO" id="GO:0019171">
    <property type="term" value="F:(3R)-hydroxyacyl-[acyl-carrier-protein] dehydratase activity"/>
    <property type="evidence" value="ECO:0007669"/>
    <property type="project" value="UniProtKB-EC"/>
</dbReference>
<keyword evidence="9" id="KW-1133">Transmembrane helix</keyword>
<keyword evidence="9" id="KW-0472">Membrane</keyword>
<organism evidence="10">
    <name type="scientific">candidate division WOR-3 bacterium</name>
    <dbReference type="NCBI Taxonomy" id="2052148"/>
    <lineage>
        <taxon>Bacteria</taxon>
        <taxon>Bacteria division WOR-3</taxon>
    </lineage>
</organism>
<dbReference type="SUPFAM" id="SSF54637">
    <property type="entry name" value="Thioesterase/thiol ester dehydrase-isomerase"/>
    <property type="match status" value="1"/>
</dbReference>
<evidence type="ECO:0000256" key="1">
    <source>
        <dbReference type="ARBA" id="ARBA00004496"/>
    </source>
</evidence>
<sequence length="139" mass="15197">MTIDDVKALLPHREPFLFLDGVVAIDTDSVEAYRDIRPDESFFRGHFPGNPVFPGVLIVEAIAQAGILVVLARLGGRDGKATLFAAIERARFRRVVRPGERLRLFARVVGEKAGVFKIEGRALVGDELACEALVTGALR</sequence>
<dbReference type="InterPro" id="IPR029069">
    <property type="entry name" value="HotDog_dom_sf"/>
</dbReference>
<evidence type="ECO:0000256" key="9">
    <source>
        <dbReference type="SAM" id="Phobius"/>
    </source>
</evidence>
<keyword evidence="5" id="KW-0441">Lipid A biosynthesis</keyword>
<keyword evidence="7 10" id="KW-0456">Lyase</keyword>
<keyword evidence="3" id="KW-0963">Cytoplasm</keyword>
<comment type="caution">
    <text evidence="10">The sequence shown here is derived from an EMBL/GenBank/DDBJ whole genome shotgun (WGS) entry which is preliminary data.</text>
</comment>
<reference evidence="10" key="1">
    <citation type="journal article" date="2020" name="mSystems">
        <title>Genome- and Community-Level Interaction Insights into Carbon Utilization and Element Cycling Functions of Hydrothermarchaeota in Hydrothermal Sediment.</title>
        <authorList>
            <person name="Zhou Z."/>
            <person name="Liu Y."/>
            <person name="Xu W."/>
            <person name="Pan J."/>
            <person name="Luo Z.H."/>
            <person name="Li M."/>
        </authorList>
    </citation>
    <scope>NUCLEOTIDE SEQUENCE [LARGE SCALE GENOMIC DNA]</scope>
    <source>
        <strain evidence="10">SpSt-488</strain>
    </source>
</reference>
<evidence type="ECO:0000256" key="2">
    <source>
        <dbReference type="ARBA" id="ARBA00013167"/>
    </source>
</evidence>
<dbReference type="AlphaFoldDB" id="A0A7C4GJ13"/>
<evidence type="ECO:0000256" key="5">
    <source>
        <dbReference type="ARBA" id="ARBA00022556"/>
    </source>
</evidence>
<keyword evidence="4" id="KW-0444">Lipid biosynthesis</keyword>
<dbReference type="EC" id="4.2.1.59" evidence="2"/>
<dbReference type="InterPro" id="IPR013114">
    <property type="entry name" value="FabA_FabZ"/>
</dbReference>
<proteinExistence type="predicted"/>
<dbReference type="GO" id="GO:0009245">
    <property type="term" value="P:lipid A biosynthetic process"/>
    <property type="evidence" value="ECO:0007669"/>
    <property type="project" value="UniProtKB-KW"/>
</dbReference>
<evidence type="ECO:0000313" key="10">
    <source>
        <dbReference type="EMBL" id="HGK28419.1"/>
    </source>
</evidence>
<dbReference type="CDD" id="cd01288">
    <property type="entry name" value="FabZ"/>
    <property type="match status" value="1"/>
</dbReference>
<evidence type="ECO:0000256" key="6">
    <source>
        <dbReference type="ARBA" id="ARBA00023098"/>
    </source>
</evidence>
<dbReference type="GO" id="GO:0016020">
    <property type="term" value="C:membrane"/>
    <property type="evidence" value="ECO:0007669"/>
    <property type="project" value="GOC"/>
</dbReference>
<dbReference type="FunFam" id="3.10.129.10:FF:000001">
    <property type="entry name" value="3-hydroxyacyl-[acyl-carrier-protein] dehydratase FabZ"/>
    <property type="match status" value="1"/>
</dbReference>
<accession>A0A7C4GJ13</accession>
<evidence type="ECO:0000256" key="8">
    <source>
        <dbReference type="ARBA" id="ARBA00025049"/>
    </source>
</evidence>
<evidence type="ECO:0000256" key="3">
    <source>
        <dbReference type="ARBA" id="ARBA00022490"/>
    </source>
</evidence>
<feature type="transmembrane region" description="Helical" evidence="9">
    <location>
        <begin position="52"/>
        <end position="72"/>
    </location>
</feature>
<keyword evidence="6" id="KW-0443">Lipid metabolism</keyword>
<evidence type="ECO:0000256" key="7">
    <source>
        <dbReference type="ARBA" id="ARBA00023239"/>
    </source>
</evidence>
<name>A0A7C4GJ13_UNCW3</name>
<dbReference type="PANTHER" id="PTHR30272:SF1">
    <property type="entry name" value="3-HYDROXYACYL-[ACYL-CARRIER-PROTEIN] DEHYDRATASE"/>
    <property type="match status" value="1"/>
</dbReference>
<protein>
    <recommendedName>
        <fullName evidence="2">3-hydroxyacyl-[acyl-carrier-protein] dehydratase</fullName>
        <ecNumber evidence="2">4.2.1.59</ecNumber>
    </recommendedName>
</protein>
<dbReference type="Pfam" id="PF07977">
    <property type="entry name" value="FabA"/>
    <property type="match status" value="1"/>
</dbReference>
<gene>
    <name evidence="10" type="primary">fabZ</name>
    <name evidence="10" type="ORF">ENS41_05635</name>
</gene>
<dbReference type="EMBL" id="DSUT01000116">
    <property type="protein sequence ID" value="HGK28419.1"/>
    <property type="molecule type" value="Genomic_DNA"/>
</dbReference>
<dbReference type="PANTHER" id="PTHR30272">
    <property type="entry name" value="3-HYDROXYACYL-[ACYL-CARRIER-PROTEIN] DEHYDRATASE"/>
    <property type="match status" value="1"/>
</dbReference>
<keyword evidence="9" id="KW-0812">Transmembrane</keyword>
<comment type="function">
    <text evidence="8">Involved in unsaturated fatty acids biosynthesis. Catalyzes the dehydration of short chain beta-hydroxyacyl-ACPs and long chain saturated and unsaturated beta-hydroxyacyl-ACPs.</text>
</comment>
<dbReference type="GO" id="GO:0005737">
    <property type="term" value="C:cytoplasm"/>
    <property type="evidence" value="ECO:0007669"/>
    <property type="project" value="UniProtKB-SubCell"/>
</dbReference>
<comment type="subcellular location">
    <subcellularLocation>
        <location evidence="1">Cytoplasm</location>
    </subcellularLocation>
</comment>